<keyword evidence="1" id="KW-0812">Transmembrane</keyword>
<dbReference type="EMBL" id="MFGO01000008">
    <property type="protein sequence ID" value="OGF41480.1"/>
    <property type="molecule type" value="Genomic_DNA"/>
</dbReference>
<dbReference type="Proteomes" id="UP000177579">
    <property type="component" value="Unassembled WGS sequence"/>
</dbReference>
<organism evidence="2 3">
    <name type="scientific">Candidatus Falkowbacteria bacterium RIFOXYD2_FULL_34_120</name>
    <dbReference type="NCBI Taxonomy" id="1798007"/>
    <lineage>
        <taxon>Bacteria</taxon>
        <taxon>Candidatus Falkowiibacteriota</taxon>
    </lineage>
</organism>
<proteinExistence type="predicted"/>
<protein>
    <recommendedName>
        <fullName evidence="4">PrgI family protein</fullName>
    </recommendedName>
</protein>
<keyword evidence="1" id="KW-1133">Transmembrane helix</keyword>
<comment type="caution">
    <text evidence="2">The sequence shown here is derived from an EMBL/GenBank/DDBJ whole genome shotgun (WGS) entry which is preliminary data.</text>
</comment>
<dbReference type="InterPro" id="IPR024414">
    <property type="entry name" value="Uncharacterised_PrgI"/>
</dbReference>
<evidence type="ECO:0000256" key="1">
    <source>
        <dbReference type="SAM" id="Phobius"/>
    </source>
</evidence>
<dbReference type="Pfam" id="PF12666">
    <property type="entry name" value="PrgI"/>
    <property type="match status" value="1"/>
</dbReference>
<evidence type="ECO:0000313" key="3">
    <source>
        <dbReference type="Proteomes" id="UP000177579"/>
    </source>
</evidence>
<evidence type="ECO:0008006" key="4">
    <source>
        <dbReference type="Google" id="ProtNLM"/>
    </source>
</evidence>
<name>A0A1F5TRC0_9BACT</name>
<accession>A0A1F5TRC0</accession>
<gene>
    <name evidence="2" type="ORF">A2531_02200</name>
</gene>
<reference evidence="2 3" key="1">
    <citation type="journal article" date="2016" name="Nat. Commun.">
        <title>Thousands of microbial genomes shed light on interconnected biogeochemical processes in an aquifer system.</title>
        <authorList>
            <person name="Anantharaman K."/>
            <person name="Brown C.T."/>
            <person name="Hug L.A."/>
            <person name="Sharon I."/>
            <person name="Castelle C.J."/>
            <person name="Probst A.J."/>
            <person name="Thomas B.C."/>
            <person name="Singh A."/>
            <person name="Wilkins M.J."/>
            <person name="Karaoz U."/>
            <person name="Brodie E.L."/>
            <person name="Williams K.H."/>
            <person name="Hubbard S.S."/>
            <person name="Banfield J.F."/>
        </authorList>
    </citation>
    <scope>NUCLEOTIDE SEQUENCE [LARGE SCALE GENOMIC DNA]</scope>
</reference>
<evidence type="ECO:0000313" key="2">
    <source>
        <dbReference type="EMBL" id="OGF41480.1"/>
    </source>
</evidence>
<sequence length="150" mass="17396">MQQFTVPQFIDVEDKIIGPITTRQFLIMLAGCMLVAILYKLLDFTAFLTFSVLIFAVFGSLAFFKINGMAMHFFILNFLETLRKAPKRVWDHTRKKEWGKEIEDDIKIEIKEIIPVKEFSGSRLGELSLIVDTRGMYRGEGREKVKELDL</sequence>
<feature type="transmembrane region" description="Helical" evidence="1">
    <location>
        <begin position="25"/>
        <end position="42"/>
    </location>
</feature>
<dbReference type="AlphaFoldDB" id="A0A1F5TRC0"/>
<keyword evidence="1" id="KW-0472">Membrane</keyword>
<feature type="transmembrane region" description="Helical" evidence="1">
    <location>
        <begin position="48"/>
        <end position="79"/>
    </location>
</feature>